<dbReference type="Proteomes" id="UP001193756">
    <property type="component" value="Unassembled WGS sequence"/>
</dbReference>
<gene>
    <name evidence="1" type="ORF">G4312_06745</name>
</gene>
<comment type="caution">
    <text evidence="1">The sequence shown here is derived from an EMBL/GenBank/DDBJ whole genome shotgun (WGS) entry which is preliminary data.</text>
</comment>
<evidence type="ECO:0000313" key="2">
    <source>
        <dbReference type="Proteomes" id="UP001193756"/>
    </source>
</evidence>
<reference evidence="1" key="1">
    <citation type="journal article" date="2020" name="Cell Host Microbe">
        <title>Functional and Genomic Variation between Human-Derived Isolates of Lachnospiraceae Reveals Inter- and Intra-Species Diversity.</title>
        <authorList>
            <person name="Sorbara M.T."/>
            <person name="Littmann E.R."/>
            <person name="Fontana E."/>
            <person name="Moody T.U."/>
            <person name="Kohout C.E."/>
            <person name="Gjonbalaj M."/>
            <person name="Eaton V."/>
            <person name="Seok R."/>
            <person name="Leiner I.M."/>
            <person name="Pamer E.G."/>
        </authorList>
    </citation>
    <scope>NUCLEOTIDE SEQUENCE</scope>
    <source>
        <strain evidence="1">MSK.16.45</strain>
    </source>
</reference>
<evidence type="ECO:0000313" key="1">
    <source>
        <dbReference type="EMBL" id="NSC76991.1"/>
    </source>
</evidence>
<dbReference type="EMBL" id="JAAIMP010000007">
    <property type="protein sequence ID" value="NSC76991.1"/>
    <property type="molecule type" value="Genomic_DNA"/>
</dbReference>
<proteinExistence type="predicted"/>
<dbReference type="Pfam" id="PF10050">
    <property type="entry name" value="DUF2284"/>
    <property type="match status" value="1"/>
</dbReference>
<accession>A0AAX0BNI7</accession>
<name>A0AAX0BNI7_9FIRM</name>
<dbReference type="AlphaFoldDB" id="A0AAX0BNI7"/>
<protein>
    <recommendedName>
        <fullName evidence="3">Metal-binding protein</fullName>
    </recommendedName>
</protein>
<reference evidence="1" key="2">
    <citation type="submission" date="2020-02" db="EMBL/GenBank/DDBJ databases">
        <authorList>
            <person name="Littmann E."/>
            <person name="Sorbara M."/>
        </authorList>
    </citation>
    <scope>NUCLEOTIDE SEQUENCE</scope>
    <source>
        <strain evidence="1">MSK.16.45</strain>
    </source>
</reference>
<organism evidence="1 2">
    <name type="scientific">Agathobacter rectalis</name>
    <dbReference type="NCBI Taxonomy" id="39491"/>
    <lineage>
        <taxon>Bacteria</taxon>
        <taxon>Bacillati</taxon>
        <taxon>Bacillota</taxon>
        <taxon>Clostridia</taxon>
        <taxon>Lachnospirales</taxon>
        <taxon>Lachnospiraceae</taxon>
        <taxon>Agathobacter</taxon>
    </lineage>
</organism>
<evidence type="ECO:0008006" key="3">
    <source>
        <dbReference type="Google" id="ProtNLM"/>
    </source>
</evidence>
<dbReference type="RefSeq" id="WP_173844207.1">
    <property type="nucleotide sequence ID" value="NZ_JAAIMP010000007.1"/>
</dbReference>
<dbReference type="InterPro" id="IPR019271">
    <property type="entry name" value="DUF2284_metal-binding"/>
</dbReference>
<sequence>MRLLTSLSELRLTAKTPHGEVPYWSKVSTVSAKDILSYCNKKYFDNLCQVGCPNYSSKWSCPPYSPAYKDFSKNYQKLCVVLLGLDMSSLDYIKQDYLKIKAANSILKSRIDKVLRACKDDDEKYISTGSCRLCKPCHKKLNEPCAHPDIRTFSYEALGVNVSSMVHDIFGIDLLWYAKGSLPLYTCVVAGLLSNQMMLDDRIIAKIKEFR</sequence>